<comment type="caution">
    <text evidence="1">The sequence shown here is derived from an EMBL/GenBank/DDBJ whole genome shotgun (WGS) entry which is preliminary data.</text>
</comment>
<dbReference type="Proteomes" id="UP000583929">
    <property type="component" value="Unassembled WGS sequence"/>
</dbReference>
<dbReference type="Pfam" id="PF04724">
    <property type="entry name" value="Glyco_transf_17"/>
    <property type="match status" value="1"/>
</dbReference>
<dbReference type="AlphaFoldDB" id="A0A7J6GTR1"/>
<dbReference type="GO" id="GO:0006044">
    <property type="term" value="P:N-acetylglucosamine metabolic process"/>
    <property type="evidence" value="ECO:0007669"/>
    <property type="project" value="TreeGrafter"/>
</dbReference>
<organism evidence="1 2">
    <name type="scientific">Cannabis sativa</name>
    <name type="common">Hemp</name>
    <name type="synonym">Marijuana</name>
    <dbReference type="NCBI Taxonomy" id="3483"/>
    <lineage>
        <taxon>Eukaryota</taxon>
        <taxon>Viridiplantae</taxon>
        <taxon>Streptophyta</taxon>
        <taxon>Embryophyta</taxon>
        <taxon>Tracheophyta</taxon>
        <taxon>Spermatophyta</taxon>
        <taxon>Magnoliopsida</taxon>
        <taxon>eudicotyledons</taxon>
        <taxon>Gunneridae</taxon>
        <taxon>Pentapetalae</taxon>
        <taxon>rosids</taxon>
        <taxon>fabids</taxon>
        <taxon>Rosales</taxon>
        <taxon>Cannabaceae</taxon>
        <taxon>Cannabis</taxon>
    </lineage>
</organism>
<dbReference type="GO" id="GO:0003830">
    <property type="term" value="F:beta-1,4-mannosylglycoprotein 4-beta-N-acetylglucosaminyltransferase activity"/>
    <property type="evidence" value="ECO:0007669"/>
    <property type="project" value="InterPro"/>
</dbReference>
<gene>
    <name evidence="1" type="ORF">G4B88_003524</name>
</gene>
<dbReference type="EMBL" id="JAATIQ010000083">
    <property type="protein sequence ID" value="KAF4386307.1"/>
    <property type="molecule type" value="Genomic_DNA"/>
</dbReference>
<evidence type="ECO:0000313" key="1">
    <source>
        <dbReference type="EMBL" id="KAF4386307.1"/>
    </source>
</evidence>
<dbReference type="PANTHER" id="PTHR12224:SF25">
    <property type="entry name" value="BETA-1,4-N-ACETYLGLUCOSAMINYLTRANSFERASE FAMILY PROTEIN"/>
    <property type="match status" value="1"/>
</dbReference>
<dbReference type="GO" id="GO:0016020">
    <property type="term" value="C:membrane"/>
    <property type="evidence" value="ECO:0007669"/>
    <property type="project" value="InterPro"/>
</dbReference>
<keyword evidence="2" id="KW-1185">Reference proteome</keyword>
<sequence length="258" mass="29291">MHYLLANFTFEDVMVNLVGGFPGEMGNQGSSHKDPFLLERRQRTAMDFLVRISRISYGDVLIMFDVDEILSPHTMKLLQWCDGVPPILHLELKNYMYSFEFPVDHNSWRASAHIYGPQTRYRHSRQTDYIFSYAGWNCSFCFRLIQEMIGIGVGVGIGIGIRALKMHLMSSASSSFELVAILSGASIPILYQCSVLSCPLIDTSVNYISYPACHDLLRLAGSGLITTLMLNFGELIQYDHPVHNLNCQFNETIDVKRY</sequence>
<proteinExistence type="predicted"/>
<dbReference type="PANTHER" id="PTHR12224">
    <property type="entry name" value="BETA-1,4-MANNOSYL-GLYCOPROTEIN BETA-1,4-N-ACETYLGLUCOSAMINYL-TRANSFERASE"/>
    <property type="match status" value="1"/>
</dbReference>
<name>A0A7J6GTR1_CANSA</name>
<protein>
    <submittedName>
        <fullName evidence="1">Uncharacterized protein</fullName>
    </submittedName>
</protein>
<evidence type="ECO:0000313" key="2">
    <source>
        <dbReference type="Proteomes" id="UP000583929"/>
    </source>
</evidence>
<dbReference type="InterPro" id="IPR006813">
    <property type="entry name" value="Glyco_trans_17"/>
</dbReference>
<accession>A0A7J6GTR1</accession>
<reference evidence="1 2" key="1">
    <citation type="journal article" date="2020" name="bioRxiv">
        <title>Sequence and annotation of 42 cannabis genomes reveals extensive copy number variation in cannabinoid synthesis and pathogen resistance genes.</title>
        <authorList>
            <person name="Mckernan K.J."/>
            <person name="Helbert Y."/>
            <person name="Kane L.T."/>
            <person name="Ebling H."/>
            <person name="Zhang L."/>
            <person name="Liu B."/>
            <person name="Eaton Z."/>
            <person name="Mclaughlin S."/>
            <person name="Kingan S."/>
            <person name="Baybayan P."/>
            <person name="Concepcion G."/>
            <person name="Jordan M."/>
            <person name="Riva A."/>
            <person name="Barbazuk W."/>
            <person name="Harkins T."/>
        </authorList>
    </citation>
    <scope>NUCLEOTIDE SEQUENCE [LARGE SCALE GENOMIC DNA]</scope>
    <source>
        <strain evidence="2">cv. Jamaican Lion 4</strain>
        <tissue evidence="1">Leaf</tissue>
    </source>
</reference>